<reference evidence="3 4" key="1">
    <citation type="submission" date="2024-10" db="EMBL/GenBank/DDBJ databases">
        <title>The Natural Products Discovery Center: Release of the First 8490 Sequenced Strains for Exploring Actinobacteria Biosynthetic Diversity.</title>
        <authorList>
            <person name="Kalkreuter E."/>
            <person name="Kautsar S.A."/>
            <person name="Yang D."/>
            <person name="Bader C.D."/>
            <person name="Teijaro C.N."/>
            <person name="Fluegel L."/>
            <person name="Davis C.M."/>
            <person name="Simpson J.R."/>
            <person name="Lauterbach L."/>
            <person name="Steele A.D."/>
            <person name="Gui C."/>
            <person name="Meng S."/>
            <person name="Li G."/>
            <person name="Viehrig K."/>
            <person name="Ye F."/>
            <person name="Su P."/>
            <person name="Kiefer A.F."/>
            <person name="Nichols A."/>
            <person name="Cepeda A.J."/>
            <person name="Yan W."/>
            <person name="Fan B."/>
            <person name="Jiang Y."/>
            <person name="Adhikari A."/>
            <person name="Zheng C.-J."/>
            <person name="Schuster L."/>
            <person name="Cowan T.M."/>
            <person name="Smanski M.J."/>
            <person name="Chevrette M.G."/>
            <person name="De Carvalho L.P.S."/>
            <person name="Shen B."/>
        </authorList>
    </citation>
    <scope>NUCLEOTIDE SEQUENCE [LARGE SCALE GENOMIC DNA]</scope>
    <source>
        <strain evidence="3 4">NPDC004550</strain>
    </source>
</reference>
<feature type="region of interest" description="Disordered" evidence="1">
    <location>
        <begin position="423"/>
        <end position="454"/>
    </location>
</feature>
<dbReference type="RefSeq" id="WP_387253208.1">
    <property type="nucleotide sequence ID" value="NZ_JBIALX010000009.1"/>
</dbReference>
<evidence type="ECO:0000256" key="2">
    <source>
        <dbReference type="SAM" id="Phobius"/>
    </source>
</evidence>
<comment type="caution">
    <text evidence="3">The sequence shown here is derived from an EMBL/GenBank/DDBJ whole genome shotgun (WGS) entry which is preliminary data.</text>
</comment>
<dbReference type="Proteomes" id="UP001601521">
    <property type="component" value="Unassembled WGS sequence"/>
</dbReference>
<gene>
    <name evidence="3" type="ORF">ACFYTH_23485</name>
</gene>
<dbReference type="InterPro" id="IPR025519">
    <property type="entry name" value="DUF4407"/>
</dbReference>
<dbReference type="Pfam" id="PF14362">
    <property type="entry name" value="DUF4407"/>
    <property type="match status" value="1"/>
</dbReference>
<accession>A0ABW6NPG7</accession>
<feature type="region of interest" description="Disordered" evidence="1">
    <location>
        <begin position="1"/>
        <end position="50"/>
    </location>
</feature>
<keyword evidence="4" id="KW-1185">Reference proteome</keyword>
<feature type="compositionally biased region" description="Polar residues" evidence="1">
    <location>
        <begin position="426"/>
        <end position="435"/>
    </location>
</feature>
<name>A0ABW6NPG7_9NOCA</name>
<feature type="compositionally biased region" description="Low complexity" evidence="1">
    <location>
        <begin position="15"/>
        <end position="37"/>
    </location>
</feature>
<evidence type="ECO:0000313" key="4">
    <source>
        <dbReference type="Proteomes" id="UP001601521"/>
    </source>
</evidence>
<sequence length="656" mass="68839">MTDPHVFEQSATENSASGPSAAQTSASQPTASRSSLSGSGTTEPRARRSPAAMLTWLGGAEAGRADRHEGSTYAVTGGVVLLFAVLSGIVVAAAGEAAHWPAAVVVLVALPATLLVGAISRALATAPLSPRAGRGRADRIGRIAVAVITGVLVAELASTVILAGSVDRTLDDRSRRDADSAATVVTARTELDRATAERTALTQTIARAQADMDQALVVARCEYNPTPQCPQTKITGVPGRGPESQTANAMLDDARGRLNTAEARVQPVDAEIATRQSALEQARTAAFHTGDRGLGARWLAMNDYTTGHPGALLLRLLTIVIGVLLALLPLALRSWRGESSFDRAVAAHAEADRAARAADTAVAVQRAEHRVATAQLALHADTAIDRERQRKRVIAAIGNLEIGITEPQRRAVAEFEALATLPPGAQTASATSPTTGALPAAESPARTDPSQEATVTARNLPAQLPSAGLAPHAPAAVPAAREDTKKGGGLELPVIGTVPFTDTAARWIRPLVPGFVTTALDRTIDTAVAPLRTVRQVFEEAEEITFTLKRTRKVTVNSEDSHDPAAGYAHPGHALPDPSYLQVPASYPYDAYQHDPRYAAYRHDPRYARYAALPHRPPAAHPGLPDADRYGELPAGDTTELGYRAPRELPPGTGGE</sequence>
<keyword evidence="2" id="KW-1133">Transmembrane helix</keyword>
<evidence type="ECO:0000313" key="3">
    <source>
        <dbReference type="EMBL" id="MFF0456337.1"/>
    </source>
</evidence>
<feature type="transmembrane region" description="Helical" evidence="2">
    <location>
        <begin position="73"/>
        <end position="94"/>
    </location>
</feature>
<feature type="region of interest" description="Disordered" evidence="1">
    <location>
        <begin position="614"/>
        <end position="656"/>
    </location>
</feature>
<keyword evidence="2" id="KW-0812">Transmembrane</keyword>
<protein>
    <submittedName>
        <fullName evidence="3">DUF4407 domain-containing protein</fullName>
    </submittedName>
</protein>
<proteinExistence type="predicted"/>
<feature type="transmembrane region" description="Helical" evidence="2">
    <location>
        <begin position="100"/>
        <end position="123"/>
    </location>
</feature>
<keyword evidence="2" id="KW-0472">Membrane</keyword>
<organism evidence="3 4">
    <name type="scientific">Nocardia africana</name>
    <dbReference type="NCBI Taxonomy" id="134964"/>
    <lineage>
        <taxon>Bacteria</taxon>
        <taxon>Bacillati</taxon>
        <taxon>Actinomycetota</taxon>
        <taxon>Actinomycetes</taxon>
        <taxon>Mycobacteriales</taxon>
        <taxon>Nocardiaceae</taxon>
        <taxon>Nocardia</taxon>
    </lineage>
</organism>
<feature type="transmembrane region" description="Helical" evidence="2">
    <location>
        <begin position="143"/>
        <end position="166"/>
    </location>
</feature>
<evidence type="ECO:0000256" key="1">
    <source>
        <dbReference type="SAM" id="MobiDB-lite"/>
    </source>
</evidence>
<dbReference type="EMBL" id="JBIALX010000009">
    <property type="protein sequence ID" value="MFF0456337.1"/>
    <property type="molecule type" value="Genomic_DNA"/>
</dbReference>
<feature type="transmembrane region" description="Helical" evidence="2">
    <location>
        <begin position="312"/>
        <end position="332"/>
    </location>
</feature>